<keyword evidence="3" id="KW-1185">Reference proteome</keyword>
<dbReference type="EMBL" id="JAKKPZ010000912">
    <property type="protein sequence ID" value="KAI1691529.1"/>
    <property type="molecule type" value="Genomic_DNA"/>
</dbReference>
<gene>
    <name evidence="2" type="ORF">DdX_21823</name>
</gene>
<evidence type="ECO:0000313" key="2">
    <source>
        <dbReference type="EMBL" id="KAI1691529.1"/>
    </source>
</evidence>
<dbReference type="AlphaFoldDB" id="A0AAD4MIF5"/>
<feature type="transmembrane region" description="Helical" evidence="1">
    <location>
        <begin position="32"/>
        <end position="51"/>
    </location>
</feature>
<keyword evidence="1" id="KW-0472">Membrane</keyword>
<keyword evidence="1" id="KW-0812">Transmembrane</keyword>
<comment type="caution">
    <text evidence="2">The sequence shown here is derived from an EMBL/GenBank/DDBJ whole genome shotgun (WGS) entry which is preliminary data.</text>
</comment>
<evidence type="ECO:0000256" key="1">
    <source>
        <dbReference type="SAM" id="Phobius"/>
    </source>
</evidence>
<evidence type="ECO:0000313" key="3">
    <source>
        <dbReference type="Proteomes" id="UP001201812"/>
    </source>
</evidence>
<accession>A0AAD4MIF5</accession>
<protein>
    <submittedName>
        <fullName evidence="2">Uncharacterized protein</fullName>
    </submittedName>
</protein>
<dbReference type="Proteomes" id="UP001201812">
    <property type="component" value="Unassembled WGS sequence"/>
</dbReference>
<proteinExistence type="predicted"/>
<organism evidence="2 3">
    <name type="scientific">Ditylenchus destructor</name>
    <dbReference type="NCBI Taxonomy" id="166010"/>
    <lineage>
        <taxon>Eukaryota</taxon>
        <taxon>Metazoa</taxon>
        <taxon>Ecdysozoa</taxon>
        <taxon>Nematoda</taxon>
        <taxon>Chromadorea</taxon>
        <taxon>Rhabditida</taxon>
        <taxon>Tylenchina</taxon>
        <taxon>Tylenchomorpha</taxon>
        <taxon>Sphaerularioidea</taxon>
        <taxon>Anguinidae</taxon>
        <taxon>Anguininae</taxon>
        <taxon>Ditylenchus</taxon>
    </lineage>
</organism>
<reference evidence="2" key="1">
    <citation type="submission" date="2022-01" db="EMBL/GenBank/DDBJ databases">
        <title>Genome Sequence Resource for Two Populations of Ditylenchus destructor, the Migratory Endoparasitic Phytonematode.</title>
        <authorList>
            <person name="Zhang H."/>
            <person name="Lin R."/>
            <person name="Xie B."/>
        </authorList>
    </citation>
    <scope>NUCLEOTIDE SEQUENCE</scope>
    <source>
        <strain evidence="2">BazhouSP</strain>
    </source>
</reference>
<sequence length="135" mass="14987">MSKKFKVSKPTSEILRYKANFETGNCHKSFKFYLLSTGVILASYIITFIMAQNATCPAGTRITALQCVNNTCAPGYICATNTCCIVASGCLRTTVAQVQLARRRARTFLQRLNQRIAQRQAQLQAQLESNNITAK</sequence>
<name>A0AAD4MIF5_9BILA</name>
<keyword evidence="1" id="KW-1133">Transmembrane helix</keyword>